<dbReference type="GO" id="GO:0004497">
    <property type="term" value="F:monooxygenase activity"/>
    <property type="evidence" value="ECO:0007669"/>
    <property type="project" value="UniProtKB-KW"/>
</dbReference>
<keyword evidence="10" id="KW-0472">Membrane</keyword>
<dbReference type="PRINTS" id="PR00385">
    <property type="entry name" value="P450"/>
</dbReference>
<dbReference type="GO" id="GO:0016705">
    <property type="term" value="F:oxidoreductase activity, acting on paired donors, with incorporation or reduction of molecular oxygen"/>
    <property type="evidence" value="ECO:0007669"/>
    <property type="project" value="InterPro"/>
</dbReference>
<evidence type="ECO:0000256" key="4">
    <source>
        <dbReference type="ARBA" id="ARBA00022723"/>
    </source>
</evidence>
<dbReference type="CDD" id="cd11058">
    <property type="entry name" value="CYP60B-like"/>
    <property type="match status" value="1"/>
</dbReference>
<evidence type="ECO:0000313" key="12">
    <source>
        <dbReference type="Proteomes" id="UP000799750"/>
    </source>
</evidence>
<dbReference type="InterPro" id="IPR002401">
    <property type="entry name" value="Cyt_P450_E_grp-I"/>
</dbReference>
<accession>A0A6A6QIR4</accession>
<evidence type="ECO:0000256" key="2">
    <source>
        <dbReference type="ARBA" id="ARBA00010617"/>
    </source>
</evidence>
<dbReference type="Gene3D" id="1.10.630.10">
    <property type="entry name" value="Cytochrome P450"/>
    <property type="match status" value="1"/>
</dbReference>
<evidence type="ECO:0000313" key="11">
    <source>
        <dbReference type="EMBL" id="KAF2492305.1"/>
    </source>
</evidence>
<comment type="similarity">
    <text evidence="2 9">Belongs to the cytochrome P450 family.</text>
</comment>
<dbReference type="EMBL" id="MU004194">
    <property type="protein sequence ID" value="KAF2492305.1"/>
    <property type="molecule type" value="Genomic_DNA"/>
</dbReference>
<protein>
    <submittedName>
        <fullName evidence="11">Cytochrome P450</fullName>
    </submittedName>
</protein>
<dbReference type="Proteomes" id="UP000799750">
    <property type="component" value="Unassembled WGS sequence"/>
</dbReference>
<keyword evidence="5 9" id="KW-0560">Oxidoreductase</keyword>
<dbReference type="InterPro" id="IPR017972">
    <property type="entry name" value="Cyt_P450_CS"/>
</dbReference>
<dbReference type="AlphaFoldDB" id="A0A6A6QIR4"/>
<sequence>MAVFALNSSALTPETALISLLVIYFTTVLLYGLYNLTLHPLRSYPGPLLRRAYRLPETLSVLRGTPHTDVLALHLRYGPVVRLAPDQLSYATAPAWKAIYGHYSLPTHGFSELPKDTRQYGKPMHGPYSILVAEKENHDRFRRLLAPGFSEKGMRGVAGRVEGYVDLLIKGLREEGAEKGVWQDLRQWFNWTTFDLIGDLAFGESFGCLELRRHNEWVDAVFGNVKFVPIMRTLSRYGLGGLVKLLPGKLKAAVRANWENSYAKIQRRIPKGDARGDFMDNVLARSNLSSDSKSSSSPTTGMTVPEMVNNASILVLGGSETSATLLTGAVFLLLKHPAVLEKLTTEVRTSFKQDSDITLHSVDTLRYMGAVLDEAMRLYPPVPDSGNRVVPPQGVEICGSWVPGGTSVGVPQYPTNYLPSNFTRPGEFLPERWLGAAEFEGDDRDARQPFSFGARNCIGKNLAYAEMRLILAKVCWNFDMELDEERCGEWMEGQKVFILWQKGPLWVKVKSVTHG</sequence>
<proteinExistence type="inferred from homology"/>
<feature type="binding site" description="axial binding residue" evidence="8">
    <location>
        <position position="457"/>
    </location>
    <ligand>
        <name>heme</name>
        <dbReference type="ChEBI" id="CHEBI:30413"/>
    </ligand>
    <ligandPart>
        <name>Fe</name>
        <dbReference type="ChEBI" id="CHEBI:18248"/>
    </ligandPart>
</feature>
<dbReference type="PROSITE" id="PS00086">
    <property type="entry name" value="CYTOCHROME_P450"/>
    <property type="match status" value="1"/>
</dbReference>
<evidence type="ECO:0000256" key="9">
    <source>
        <dbReference type="RuleBase" id="RU000461"/>
    </source>
</evidence>
<gene>
    <name evidence="11" type="ORF">BU16DRAFT_564761</name>
</gene>
<dbReference type="GO" id="GO:0020037">
    <property type="term" value="F:heme binding"/>
    <property type="evidence" value="ECO:0007669"/>
    <property type="project" value="InterPro"/>
</dbReference>
<dbReference type="Pfam" id="PF00067">
    <property type="entry name" value="p450"/>
    <property type="match status" value="1"/>
</dbReference>
<evidence type="ECO:0000256" key="3">
    <source>
        <dbReference type="ARBA" id="ARBA00022617"/>
    </source>
</evidence>
<evidence type="ECO:0000256" key="5">
    <source>
        <dbReference type="ARBA" id="ARBA00023002"/>
    </source>
</evidence>
<keyword evidence="3 8" id="KW-0349">Heme</keyword>
<comment type="cofactor">
    <cofactor evidence="1 8">
        <name>heme</name>
        <dbReference type="ChEBI" id="CHEBI:30413"/>
    </cofactor>
</comment>
<dbReference type="PANTHER" id="PTHR24305:SF230">
    <property type="entry name" value="P450, PUTATIVE (EUROFUNG)-RELATED"/>
    <property type="match status" value="1"/>
</dbReference>
<dbReference type="InterPro" id="IPR001128">
    <property type="entry name" value="Cyt_P450"/>
</dbReference>
<keyword evidence="10" id="KW-0812">Transmembrane</keyword>
<keyword evidence="6 8" id="KW-0408">Iron</keyword>
<dbReference type="SUPFAM" id="SSF48264">
    <property type="entry name" value="Cytochrome P450"/>
    <property type="match status" value="1"/>
</dbReference>
<organism evidence="11 12">
    <name type="scientific">Lophium mytilinum</name>
    <dbReference type="NCBI Taxonomy" id="390894"/>
    <lineage>
        <taxon>Eukaryota</taxon>
        <taxon>Fungi</taxon>
        <taxon>Dikarya</taxon>
        <taxon>Ascomycota</taxon>
        <taxon>Pezizomycotina</taxon>
        <taxon>Dothideomycetes</taxon>
        <taxon>Pleosporomycetidae</taxon>
        <taxon>Mytilinidiales</taxon>
        <taxon>Mytilinidiaceae</taxon>
        <taxon>Lophium</taxon>
    </lineage>
</organism>
<keyword evidence="4 8" id="KW-0479">Metal-binding</keyword>
<evidence type="ECO:0000256" key="1">
    <source>
        <dbReference type="ARBA" id="ARBA00001971"/>
    </source>
</evidence>
<dbReference type="InterPro" id="IPR036396">
    <property type="entry name" value="Cyt_P450_sf"/>
</dbReference>
<dbReference type="InterPro" id="IPR050121">
    <property type="entry name" value="Cytochrome_P450_monoxygenase"/>
</dbReference>
<dbReference type="OrthoDB" id="1470350at2759"/>
<reference evidence="11" key="1">
    <citation type="journal article" date="2020" name="Stud. Mycol.">
        <title>101 Dothideomycetes genomes: a test case for predicting lifestyles and emergence of pathogens.</title>
        <authorList>
            <person name="Haridas S."/>
            <person name="Albert R."/>
            <person name="Binder M."/>
            <person name="Bloem J."/>
            <person name="Labutti K."/>
            <person name="Salamov A."/>
            <person name="Andreopoulos B."/>
            <person name="Baker S."/>
            <person name="Barry K."/>
            <person name="Bills G."/>
            <person name="Bluhm B."/>
            <person name="Cannon C."/>
            <person name="Castanera R."/>
            <person name="Culley D."/>
            <person name="Daum C."/>
            <person name="Ezra D."/>
            <person name="Gonzalez J."/>
            <person name="Henrissat B."/>
            <person name="Kuo A."/>
            <person name="Liang C."/>
            <person name="Lipzen A."/>
            <person name="Lutzoni F."/>
            <person name="Magnuson J."/>
            <person name="Mondo S."/>
            <person name="Nolan M."/>
            <person name="Ohm R."/>
            <person name="Pangilinan J."/>
            <person name="Park H.-J."/>
            <person name="Ramirez L."/>
            <person name="Alfaro M."/>
            <person name="Sun H."/>
            <person name="Tritt A."/>
            <person name="Yoshinaga Y."/>
            <person name="Zwiers L.-H."/>
            <person name="Turgeon B."/>
            <person name="Goodwin S."/>
            <person name="Spatafora J."/>
            <person name="Crous P."/>
            <person name="Grigoriev I."/>
        </authorList>
    </citation>
    <scope>NUCLEOTIDE SEQUENCE</scope>
    <source>
        <strain evidence="11">CBS 269.34</strain>
    </source>
</reference>
<keyword evidence="7 9" id="KW-0503">Monooxygenase</keyword>
<dbReference type="PANTHER" id="PTHR24305">
    <property type="entry name" value="CYTOCHROME P450"/>
    <property type="match status" value="1"/>
</dbReference>
<evidence type="ECO:0000256" key="6">
    <source>
        <dbReference type="ARBA" id="ARBA00023004"/>
    </source>
</evidence>
<dbReference type="PRINTS" id="PR00463">
    <property type="entry name" value="EP450I"/>
</dbReference>
<keyword evidence="12" id="KW-1185">Reference proteome</keyword>
<evidence type="ECO:0000256" key="10">
    <source>
        <dbReference type="SAM" id="Phobius"/>
    </source>
</evidence>
<name>A0A6A6QIR4_9PEZI</name>
<keyword evidence="10" id="KW-1133">Transmembrane helix</keyword>
<evidence type="ECO:0000256" key="7">
    <source>
        <dbReference type="ARBA" id="ARBA00023033"/>
    </source>
</evidence>
<feature type="transmembrane region" description="Helical" evidence="10">
    <location>
        <begin position="16"/>
        <end position="34"/>
    </location>
</feature>
<evidence type="ECO:0000256" key="8">
    <source>
        <dbReference type="PIRSR" id="PIRSR602401-1"/>
    </source>
</evidence>
<dbReference type="GO" id="GO:0005506">
    <property type="term" value="F:iron ion binding"/>
    <property type="evidence" value="ECO:0007669"/>
    <property type="project" value="InterPro"/>
</dbReference>